<feature type="domain" description="Glycosyl hydrolases family 2 sugar binding" evidence="3">
    <location>
        <begin position="28"/>
        <end position="191"/>
    </location>
</feature>
<dbReference type="Gene3D" id="3.20.20.80">
    <property type="entry name" value="Glycosidases"/>
    <property type="match status" value="1"/>
</dbReference>
<gene>
    <name evidence="4" type="primary">uidA</name>
    <name evidence="4" type="ORF">AOLFYP35_00653</name>
</gene>
<evidence type="ECO:0000313" key="4">
    <source>
        <dbReference type="EMBL" id="VYS87407.1"/>
    </source>
</evidence>
<dbReference type="InterPro" id="IPR006103">
    <property type="entry name" value="Glyco_hydro_2_cat"/>
</dbReference>
<evidence type="ECO:0000259" key="2">
    <source>
        <dbReference type="Pfam" id="PF02836"/>
    </source>
</evidence>
<dbReference type="InterPro" id="IPR051913">
    <property type="entry name" value="GH2_Domain-Containing"/>
</dbReference>
<proteinExistence type="inferred from homology"/>
<dbReference type="EC" id="3.2.1.31" evidence="4"/>
<keyword evidence="4" id="KW-0326">Glycosidase</keyword>
<dbReference type="GO" id="GO:0004566">
    <property type="term" value="F:beta-glucuronidase activity"/>
    <property type="evidence" value="ECO:0007669"/>
    <property type="project" value="UniProtKB-EC"/>
</dbReference>
<keyword evidence="4" id="KW-0378">Hydrolase</keyword>
<dbReference type="InterPro" id="IPR017853">
    <property type="entry name" value="GH"/>
</dbReference>
<dbReference type="Pfam" id="PF02836">
    <property type="entry name" value="Glyco_hydro_2_C"/>
    <property type="match status" value="1"/>
</dbReference>
<dbReference type="AlphaFoldDB" id="A0A6N2S270"/>
<dbReference type="Pfam" id="PF02837">
    <property type="entry name" value="Glyco_hydro_2_N"/>
    <property type="match status" value="1"/>
</dbReference>
<protein>
    <submittedName>
        <fullName evidence="4">Beta-glucuronidase</fullName>
        <ecNumber evidence="4">3.2.1.31</ecNumber>
    </submittedName>
</protein>
<dbReference type="InterPro" id="IPR023232">
    <property type="entry name" value="Glyco_hydro_2_AS"/>
</dbReference>
<sequence>MKVNVDTFDAWSDANYPRPDLCRESWLNLNGQWSFATDSSDEGLTLGWYLPGVTFSKTITVPFPPGSPDSGWSGEGSDVVWYRRTITPEDLQQAGADGTSSRQHLRIHFEAVDFTCDVWINGRHHMHHEGGYTPFTITVDSSDYLDDGLELVVRAQDRLDAVDQPRGKQDWQENPHGIWYHSVVGIWRDVWMEVVPEGYIESLTWSWDIENAQVACDIALSGLREVSGDIDPIEASLTLELAGETLAASMVRMRSRSLRLVAQIPGLANRQEWGRLLWSPAHPNLINARIRVGDDEVVSYVGIRDVSLSHRYLEINHQPTYLRGVLDQGYWASSYFTAPSPRALKADLELARDMGFNFVRIHERSADRRTLTWADRMGMMVWGESASAYAFSDRAVSVTTQEWRDLVLRDRNHPSLIVWVPFNESWGVDLIVTSPRQQAFVRSVVALTDALDGTRPVIANDGWEQLETPIVTTHDYGVYGEQLRVNYADRESIAELVNGVGPQGRKILLGQPWSDDRPVMVTEFGGISLPLDAEDAWGYAVVPTVEAYEERVSGLFDALESSPILAGFCYTQLTDTRQETNGLADENRNPKLPLEVIRGFVTSSARQSGQIRPRTIVEASAVLGTDERSAVSRAFEGDRDA</sequence>
<dbReference type="InterPro" id="IPR006104">
    <property type="entry name" value="Glyco_hydro_2_N"/>
</dbReference>
<dbReference type="GO" id="GO:0005975">
    <property type="term" value="P:carbohydrate metabolic process"/>
    <property type="evidence" value="ECO:0007669"/>
    <property type="project" value="InterPro"/>
</dbReference>
<dbReference type="PANTHER" id="PTHR42732">
    <property type="entry name" value="BETA-GALACTOSIDASE"/>
    <property type="match status" value="1"/>
</dbReference>
<dbReference type="Gene3D" id="2.60.120.260">
    <property type="entry name" value="Galactose-binding domain-like"/>
    <property type="match status" value="1"/>
</dbReference>
<dbReference type="SUPFAM" id="SSF49785">
    <property type="entry name" value="Galactose-binding domain-like"/>
    <property type="match status" value="1"/>
</dbReference>
<evidence type="ECO:0000256" key="1">
    <source>
        <dbReference type="ARBA" id="ARBA00007401"/>
    </source>
</evidence>
<feature type="domain" description="Glycoside hydrolase family 2 catalytic" evidence="2">
    <location>
        <begin position="308"/>
        <end position="481"/>
    </location>
</feature>
<evidence type="ECO:0000259" key="3">
    <source>
        <dbReference type="Pfam" id="PF02837"/>
    </source>
</evidence>
<dbReference type="EMBL" id="CACRSM010000002">
    <property type="protein sequence ID" value="VYS87407.1"/>
    <property type="molecule type" value="Genomic_DNA"/>
</dbReference>
<name>A0A6N2S270_9ACTO</name>
<organism evidence="4">
    <name type="scientific">Schaalia odontolytica</name>
    <dbReference type="NCBI Taxonomy" id="1660"/>
    <lineage>
        <taxon>Bacteria</taxon>
        <taxon>Bacillati</taxon>
        <taxon>Actinomycetota</taxon>
        <taxon>Actinomycetes</taxon>
        <taxon>Actinomycetales</taxon>
        <taxon>Actinomycetaceae</taxon>
        <taxon>Schaalia</taxon>
    </lineage>
</organism>
<dbReference type="PROSITE" id="PS00608">
    <property type="entry name" value="GLYCOSYL_HYDROL_F2_2"/>
    <property type="match status" value="1"/>
</dbReference>
<dbReference type="InterPro" id="IPR008979">
    <property type="entry name" value="Galactose-bd-like_sf"/>
</dbReference>
<dbReference type="PANTHER" id="PTHR42732:SF3">
    <property type="entry name" value="HYDROLASE"/>
    <property type="match status" value="1"/>
</dbReference>
<dbReference type="SUPFAM" id="SSF51445">
    <property type="entry name" value="(Trans)glycosidases"/>
    <property type="match status" value="1"/>
</dbReference>
<reference evidence="4" key="1">
    <citation type="submission" date="2019-11" db="EMBL/GenBank/DDBJ databases">
        <authorList>
            <person name="Feng L."/>
        </authorList>
    </citation>
    <scope>NUCLEOTIDE SEQUENCE</scope>
    <source>
        <strain evidence="4">AodontolyticusLFYP35</strain>
    </source>
</reference>
<comment type="similarity">
    <text evidence="1">Belongs to the glycosyl hydrolase 2 family.</text>
</comment>
<accession>A0A6N2S270</accession>